<comment type="caution">
    <text evidence="1">The sequence shown here is derived from an EMBL/GenBank/DDBJ whole genome shotgun (WGS) entry which is preliminary data.</text>
</comment>
<name>A0ACC2PAL2_9HYME</name>
<evidence type="ECO:0000313" key="2">
    <source>
        <dbReference type="Proteomes" id="UP001239111"/>
    </source>
</evidence>
<sequence>MGVLIQMSSLFLALWVERAFGASLEEPHLYSRTIQGNAKLIIPNVVNGSDSHYFLVICKTEKLPTETNCTLTSQNMLNQLNNTCEFGVKHHGDQSFIFESFPLEVTVFSGANEALIQWKERNSHFDDGIIYKYAAILTISTCKMEPLSYTHYNQSQEASETFVDSIIYASMFDLIISDPNRCDGLSTCKISFNAKGTQIDGPASFPIKNGILEVIPASPTSISNGLYVLANEIVGQPELNFKYISGSGHGTMEIITRIKFNTKGLSIVHSNANGMFTICGITSKKVHCEQYEIEAIFSSLDVVSYRAKNVIAVYTLSKGGFLLVTVDCESTVELTCNRLNVIEIHKYKPENDIGGMIMNLNCGKDLSLIKTVVSNIQPNVFCFRVSCLSESYKQEERFSSTFQVFEGCIERKSSQNKTLT</sequence>
<reference evidence="1" key="1">
    <citation type="submission" date="2023-04" db="EMBL/GenBank/DDBJ databases">
        <title>A chromosome-level genome assembly of the parasitoid wasp Eretmocerus hayati.</title>
        <authorList>
            <person name="Zhong Y."/>
            <person name="Liu S."/>
            <person name="Liu Y."/>
        </authorList>
    </citation>
    <scope>NUCLEOTIDE SEQUENCE</scope>
    <source>
        <strain evidence="1">ZJU_SS_LIU_2023</strain>
    </source>
</reference>
<evidence type="ECO:0000313" key="1">
    <source>
        <dbReference type="EMBL" id="KAJ8680339.1"/>
    </source>
</evidence>
<dbReference type="EMBL" id="CM056742">
    <property type="protein sequence ID" value="KAJ8680339.1"/>
    <property type="molecule type" value="Genomic_DNA"/>
</dbReference>
<dbReference type="Proteomes" id="UP001239111">
    <property type="component" value="Chromosome 2"/>
</dbReference>
<accession>A0ACC2PAL2</accession>
<protein>
    <submittedName>
        <fullName evidence="1">Uncharacterized protein</fullName>
    </submittedName>
</protein>
<proteinExistence type="predicted"/>
<organism evidence="1 2">
    <name type="scientific">Eretmocerus hayati</name>
    <dbReference type="NCBI Taxonomy" id="131215"/>
    <lineage>
        <taxon>Eukaryota</taxon>
        <taxon>Metazoa</taxon>
        <taxon>Ecdysozoa</taxon>
        <taxon>Arthropoda</taxon>
        <taxon>Hexapoda</taxon>
        <taxon>Insecta</taxon>
        <taxon>Pterygota</taxon>
        <taxon>Neoptera</taxon>
        <taxon>Endopterygota</taxon>
        <taxon>Hymenoptera</taxon>
        <taxon>Apocrita</taxon>
        <taxon>Proctotrupomorpha</taxon>
        <taxon>Chalcidoidea</taxon>
        <taxon>Aphelinidae</taxon>
        <taxon>Aphelininae</taxon>
        <taxon>Eretmocerus</taxon>
    </lineage>
</organism>
<keyword evidence="2" id="KW-1185">Reference proteome</keyword>
<gene>
    <name evidence="1" type="ORF">QAD02_016126</name>
</gene>